<dbReference type="EC" id="6.3.5.1" evidence="4"/>
<feature type="domain" description="CN hydrolase" evidence="3">
    <location>
        <begin position="10"/>
        <end position="252"/>
    </location>
</feature>
<dbReference type="Gene3D" id="3.40.50.620">
    <property type="entry name" value="HUPs"/>
    <property type="match status" value="1"/>
</dbReference>
<dbReference type="CDD" id="cd07570">
    <property type="entry name" value="GAT_Gln-NAD-synth"/>
    <property type="match status" value="1"/>
</dbReference>
<dbReference type="InterPro" id="IPR003010">
    <property type="entry name" value="C-N_Hydrolase"/>
</dbReference>
<gene>
    <name evidence="4" type="primary">nadE_2</name>
    <name evidence="4" type="ORF">NTH_00018</name>
</gene>
<accession>A0ABY5MI64</accession>
<dbReference type="PROSITE" id="PS00920">
    <property type="entry name" value="NITRIL_CHT_1"/>
    <property type="match status" value="1"/>
</dbReference>
<dbReference type="InterPro" id="IPR036526">
    <property type="entry name" value="C-N_Hydrolase_sf"/>
</dbReference>
<keyword evidence="5" id="KW-1185">Reference proteome</keyword>
<proteinExistence type="predicted"/>
<keyword evidence="1 4" id="KW-0436">Ligase</keyword>
<protein>
    <submittedName>
        <fullName evidence="4">Glutamine-dependent NAD(+) synthetase</fullName>
        <ecNumber evidence="4">6.3.5.1</ecNumber>
    </submittedName>
</protein>
<dbReference type="InterPro" id="IPR003694">
    <property type="entry name" value="NAD_synthase"/>
</dbReference>
<evidence type="ECO:0000313" key="4">
    <source>
        <dbReference type="EMBL" id="UUP15581.1"/>
    </source>
</evidence>
<dbReference type="GO" id="GO:0003952">
    <property type="term" value="F:NAD+ synthase (glutamine-hydrolyzing) activity"/>
    <property type="evidence" value="ECO:0007669"/>
    <property type="project" value="UniProtKB-EC"/>
</dbReference>
<evidence type="ECO:0000256" key="1">
    <source>
        <dbReference type="ARBA" id="ARBA00022598"/>
    </source>
</evidence>
<dbReference type="SUPFAM" id="SSF56317">
    <property type="entry name" value="Carbon-nitrogen hydrolase"/>
    <property type="match status" value="1"/>
</dbReference>
<dbReference type="Gene3D" id="3.60.110.10">
    <property type="entry name" value="Carbon-nitrogen hydrolase"/>
    <property type="match status" value="1"/>
</dbReference>
<organism evidence="4 5">
    <name type="scientific">Nitratireductor thuwali</name>
    <dbReference type="NCBI Taxonomy" id="2267699"/>
    <lineage>
        <taxon>Bacteria</taxon>
        <taxon>Pseudomonadati</taxon>
        <taxon>Pseudomonadota</taxon>
        <taxon>Alphaproteobacteria</taxon>
        <taxon>Hyphomicrobiales</taxon>
        <taxon>Phyllobacteriaceae</taxon>
        <taxon>Nitratireductor</taxon>
    </lineage>
</organism>
<evidence type="ECO:0000313" key="5">
    <source>
        <dbReference type="Proteomes" id="UP001342418"/>
    </source>
</evidence>
<dbReference type="PANTHER" id="PTHR23090:SF9">
    <property type="entry name" value="GLUTAMINE-DEPENDENT NAD(+) SYNTHETASE"/>
    <property type="match status" value="1"/>
</dbReference>
<dbReference type="EMBL" id="CP030941">
    <property type="protein sequence ID" value="UUP15581.1"/>
    <property type="molecule type" value="Genomic_DNA"/>
</dbReference>
<evidence type="ECO:0000259" key="3">
    <source>
        <dbReference type="PROSITE" id="PS50263"/>
    </source>
</evidence>
<sequence length="323" mass="34871">MIKNASPDILRIAVAQLNPVVGDVAGNLAMARAARADAARQGADLVLFTELFIAGYPPEDLVMKPAFVAACEKAVADLAADTADGGPGMVMGTPLRRDSGLHNSIVLLDDGRIIAERHKLDLPNYGEFDEKRVFQAGPSVPGPVNFRGVRLGIPICEDIWGTLSICETLAESGAELLLVPNGSPYYRGKVDVRQQVAILQVIESGLPLIYANQLGGQDELVFDGASFAIQADRTLAFQMSQFEETLAVTIWKREAEHWVCASGPMSKIPEKEEADYRACMLGLRDYVNKNGFKNVVLGLSGASTRPSVRRSPWMRSARNACAA</sequence>
<dbReference type="InterPro" id="IPR014729">
    <property type="entry name" value="Rossmann-like_a/b/a_fold"/>
</dbReference>
<dbReference type="PROSITE" id="PS50263">
    <property type="entry name" value="CN_HYDROLASE"/>
    <property type="match status" value="1"/>
</dbReference>
<evidence type="ECO:0000256" key="2">
    <source>
        <dbReference type="PROSITE-ProRule" id="PRU10139"/>
    </source>
</evidence>
<feature type="active site" description="Proton acceptor" evidence="2">
    <location>
        <position position="50"/>
    </location>
</feature>
<dbReference type="InterPro" id="IPR000132">
    <property type="entry name" value="Nitrilase/CN_hydratase_CS"/>
</dbReference>
<dbReference type="PANTHER" id="PTHR23090">
    <property type="entry name" value="NH 3 /GLUTAMINE-DEPENDENT NAD + SYNTHETASE"/>
    <property type="match status" value="1"/>
</dbReference>
<name>A0ABY5MI64_9HYPH</name>
<reference evidence="4 5" key="1">
    <citation type="submission" date="2018-07" db="EMBL/GenBank/DDBJ databases">
        <title>Genome sequence of Nitratireductor thuwali#1536.</title>
        <authorList>
            <person name="Michoud G."/>
            <person name="Merlino G."/>
            <person name="Sefrji F.O."/>
            <person name="Daffonchio D."/>
        </authorList>
    </citation>
    <scope>NUCLEOTIDE SEQUENCE [LARGE SCALE GENOMIC DNA]</scope>
    <source>
        <strain evidence="5">Nit1536</strain>
    </source>
</reference>
<dbReference type="Proteomes" id="UP001342418">
    <property type="component" value="Chromosome"/>
</dbReference>
<dbReference type="Pfam" id="PF00795">
    <property type="entry name" value="CN_hydrolase"/>
    <property type="match status" value="1"/>
</dbReference>